<comment type="caution">
    <text evidence="1">The sequence shown here is derived from an EMBL/GenBank/DDBJ whole genome shotgun (WGS) entry which is preliminary data.</text>
</comment>
<proteinExistence type="predicted"/>
<dbReference type="EMBL" id="MU003502">
    <property type="protein sequence ID" value="KAF2472408.1"/>
    <property type="molecule type" value="Genomic_DNA"/>
</dbReference>
<reference evidence="1" key="1">
    <citation type="journal article" date="2020" name="Stud. Mycol.">
        <title>101 Dothideomycetes genomes: a test case for predicting lifestyles and emergence of pathogens.</title>
        <authorList>
            <person name="Haridas S."/>
            <person name="Albert R."/>
            <person name="Binder M."/>
            <person name="Bloem J."/>
            <person name="Labutti K."/>
            <person name="Salamov A."/>
            <person name="Andreopoulos B."/>
            <person name="Baker S."/>
            <person name="Barry K."/>
            <person name="Bills G."/>
            <person name="Bluhm B."/>
            <person name="Cannon C."/>
            <person name="Castanera R."/>
            <person name="Culley D."/>
            <person name="Daum C."/>
            <person name="Ezra D."/>
            <person name="Gonzalez J."/>
            <person name="Henrissat B."/>
            <person name="Kuo A."/>
            <person name="Liang C."/>
            <person name="Lipzen A."/>
            <person name="Lutzoni F."/>
            <person name="Magnuson J."/>
            <person name="Mondo S."/>
            <person name="Nolan M."/>
            <person name="Ohm R."/>
            <person name="Pangilinan J."/>
            <person name="Park H.-J."/>
            <person name="Ramirez L."/>
            <person name="Alfaro M."/>
            <person name="Sun H."/>
            <person name="Tritt A."/>
            <person name="Yoshinaga Y."/>
            <person name="Zwiers L.-H."/>
            <person name="Turgeon B."/>
            <person name="Goodwin S."/>
            <person name="Spatafora J."/>
            <person name="Crous P."/>
            <person name="Grigoriev I."/>
        </authorList>
    </citation>
    <scope>NUCLEOTIDE SEQUENCE</scope>
    <source>
        <strain evidence="1">ATCC 200398</strain>
    </source>
</reference>
<evidence type="ECO:0000313" key="2">
    <source>
        <dbReference type="Proteomes" id="UP000799755"/>
    </source>
</evidence>
<evidence type="ECO:0000313" key="1">
    <source>
        <dbReference type="EMBL" id="KAF2472408.1"/>
    </source>
</evidence>
<keyword evidence="2" id="KW-1185">Reference proteome</keyword>
<organism evidence="1 2">
    <name type="scientific">Lindgomyces ingoldianus</name>
    <dbReference type="NCBI Taxonomy" id="673940"/>
    <lineage>
        <taxon>Eukaryota</taxon>
        <taxon>Fungi</taxon>
        <taxon>Dikarya</taxon>
        <taxon>Ascomycota</taxon>
        <taxon>Pezizomycotina</taxon>
        <taxon>Dothideomycetes</taxon>
        <taxon>Pleosporomycetidae</taxon>
        <taxon>Pleosporales</taxon>
        <taxon>Lindgomycetaceae</taxon>
        <taxon>Lindgomyces</taxon>
    </lineage>
</organism>
<accession>A0ACB6QZJ0</accession>
<dbReference type="Proteomes" id="UP000799755">
    <property type="component" value="Unassembled WGS sequence"/>
</dbReference>
<gene>
    <name evidence="1" type="ORF">BDR25DRAFT_353434</name>
</gene>
<protein>
    <submittedName>
        <fullName evidence="1">Uncharacterized protein</fullName>
    </submittedName>
</protein>
<name>A0ACB6QZJ0_9PLEO</name>
<sequence length="1250" mass="136799">MKYSCTENDSRSTSPGMRHESRREYYGVMPCHPVEVATIGPLNKAEALLGNQIIETATCSNFSSSYAIIKSICVSWTNTLSPPRLKSWYSTTTHSPPHELANMLSYLIQPSLDSPNFPFPMPACWFSVWITLVYCGVRFRLRLRNSIRATKFQTPPAAFEFCKDTTTQHTLYLQIYLFDYPVVPHTEVNQVTYIRHSHLLFHYCILLAWSVTPFLSTFLSWFGQYDIYHLSPAYFCTYSSEYLDPGHSFFGAVAEHRILQEIGFGLPHTLASCGVCFDSASAHIATGASEFGPDTAHTLTTFKICFGTGSTSVHIIPPNSNFRHSKLQSQLSALSSTPPYRLRQRHRELLSRLLSLLSYLVQYEDPTTLEAPNTIVHTLFGLLCNQNSNAHGTLAYPSNQVESAKSNSNPQGHDSSSFNCHRYDIPSPYPRLCLHIPPKQVFERTYDVYTMTSSTLSLDNSSSPPGLTAQVGSSPGPANLSSNIDLNFTSTPALTATPTSGPTLWPVSSNPNTNANPRLTPGPFTISSPLTSPTPNASASFSVMDCSANPRSFAIVQIHTAKCAICDSRNMALMRRCPGCTYQVCQPCFNARGTMPLYHGNLSAGSSMGGLPVTPVRRLLFGGLGAGSGSGVGVHVGSSSTPGSGDRAAIIAGSDAATALVISNPSGNRSRSSGVSLARDTPMQDADSALPEISLALGSTSAHLPTSAAGLKTSKRGRVLKEKAPVIDDSSDAFDDADTFECEMSSPPTPAPKRRKTATTTAAVAEKGTNLMAAREMTRTPTPKKRRSSKTSLKQQTAMPGLSSFTPLPHSDLPLAYVEGQPDTILRMPSTVPSVDNAEPPECRPLDDMLAEDMIEEIRKQNKTRGYRQGQHILGRYETELVSNPVIQVPELVRRKFKPRPRAEEIQKNIQEKVKARLEAQWEAEHTGNVSQIQKHPKFARVCTNLLVQANTGFQESEMASSPVAPAKPTVRAIVQATALRLQRDISLTAEQEKRLLVTMNEAARKMTNKFYDESAEMVRQFIDFSVDMPTENLGSRQVQELTQAVEEEGARIIKNLEAAPLPTPRKTAPFGGISMPSPGPLPPIGFFTVSPTKSKHGSSRDRTQPRRSPLSLNPHVPENRAITNISVVRRPNIIPHNVSFCASIKITKLEDKSRCAICNSEPGAMDTFSDCTMIRLAGLAAPHDCDFNDIVLPVKTTWIILSCYDEGFISVDRYAASFLAFTVSWGELSQGVRVKSGNEGCARRDEADR</sequence>